<dbReference type="EMBL" id="NJEU01000242">
    <property type="protein sequence ID" value="PHH78029.1"/>
    <property type="molecule type" value="Genomic_DNA"/>
</dbReference>
<proteinExistence type="predicted"/>
<keyword evidence="1" id="KW-0732">Signal</keyword>
<dbReference type="AlphaFoldDB" id="A0A2C5XQP6"/>
<keyword evidence="3" id="KW-1185">Reference proteome</keyword>
<dbReference type="OrthoDB" id="1894652at2759"/>
<organism evidence="2 3">
    <name type="scientific">Ophiocordyceps australis</name>
    <dbReference type="NCBI Taxonomy" id="1399860"/>
    <lineage>
        <taxon>Eukaryota</taxon>
        <taxon>Fungi</taxon>
        <taxon>Dikarya</taxon>
        <taxon>Ascomycota</taxon>
        <taxon>Pezizomycotina</taxon>
        <taxon>Sordariomycetes</taxon>
        <taxon>Hypocreomycetidae</taxon>
        <taxon>Hypocreales</taxon>
        <taxon>Ophiocordycipitaceae</taxon>
        <taxon>Ophiocordyceps</taxon>
    </lineage>
</organism>
<feature type="chain" id="PRO_5012157449" description="ER membrane protein complex subunit 10" evidence="1">
    <location>
        <begin position="19"/>
        <end position="193"/>
    </location>
</feature>
<accession>A0A2C5XQP6</accession>
<protein>
    <recommendedName>
        <fullName evidence="4">ER membrane protein complex subunit 10</fullName>
    </recommendedName>
</protein>
<name>A0A2C5XQP6_9HYPO</name>
<dbReference type="PANTHER" id="PTHR39219:SF1">
    <property type="entry name" value="ER MEMBRANE PROTEIN COMPLEX SUBUNIT 10"/>
    <property type="match status" value="1"/>
</dbReference>
<comment type="caution">
    <text evidence="2">The sequence shown here is derived from an EMBL/GenBank/DDBJ whole genome shotgun (WGS) entry which is preliminary data.</text>
</comment>
<sequence length="193" mass="20491">MLFGALASVLCAVTAVHAEARVVQIYIQPLDSPPSWPPSPLAQVGYDFASPSSSSLTAYEAPELLDSTRLVRIGFYDAASDEWVSGSTVAAADNFAKGYSPILALTVDSLGEAMSVSCRGVRIDAGHTRDFGPKVIVLAEERGAQPVLNKPVVLSPEGKKMEAEQEKTFLQKYWWMIGIGIFLALSGGGGGDK</sequence>
<evidence type="ECO:0008006" key="4">
    <source>
        <dbReference type="Google" id="ProtNLM"/>
    </source>
</evidence>
<dbReference type="Proteomes" id="UP000224854">
    <property type="component" value="Unassembled WGS sequence"/>
</dbReference>
<evidence type="ECO:0000313" key="3">
    <source>
        <dbReference type="Proteomes" id="UP000224854"/>
    </source>
</evidence>
<feature type="signal peptide" evidence="1">
    <location>
        <begin position="1"/>
        <end position="18"/>
    </location>
</feature>
<gene>
    <name evidence="2" type="ORF">CDD82_3259</name>
</gene>
<reference evidence="2 3" key="1">
    <citation type="submission" date="2017-06" db="EMBL/GenBank/DDBJ databases">
        <title>Ant-infecting Ophiocordyceps genomes reveal a high diversity of potential behavioral manipulation genes and a possible major role for enterotoxins.</title>
        <authorList>
            <person name="De Bekker C."/>
            <person name="Evans H.C."/>
            <person name="Brachmann A."/>
            <person name="Hughes D.P."/>
        </authorList>
    </citation>
    <scope>NUCLEOTIDE SEQUENCE [LARGE SCALE GENOMIC DNA]</scope>
    <source>
        <strain evidence="2 3">1348a</strain>
    </source>
</reference>
<dbReference type="PANTHER" id="PTHR39219">
    <property type="entry name" value="ER MEMBRANE PROTEIN COMPLEX SUBUNIT 10"/>
    <property type="match status" value="1"/>
</dbReference>
<evidence type="ECO:0000313" key="2">
    <source>
        <dbReference type="EMBL" id="PHH78029.1"/>
    </source>
</evidence>
<evidence type="ECO:0000256" key="1">
    <source>
        <dbReference type="SAM" id="SignalP"/>
    </source>
</evidence>